<organism evidence="4 5">
    <name type="scientific">Leucobacter weissii</name>
    <dbReference type="NCBI Taxonomy" id="1983706"/>
    <lineage>
        <taxon>Bacteria</taxon>
        <taxon>Bacillati</taxon>
        <taxon>Actinomycetota</taxon>
        <taxon>Actinomycetes</taxon>
        <taxon>Micrococcales</taxon>
        <taxon>Microbacteriaceae</taxon>
        <taxon>Leucobacter</taxon>
    </lineage>
</organism>
<dbReference type="Gene3D" id="2.70.70.10">
    <property type="entry name" value="Glucose Permease (Domain IIA)"/>
    <property type="match status" value="1"/>
</dbReference>
<dbReference type="CDD" id="cd12797">
    <property type="entry name" value="M23_peptidase"/>
    <property type="match status" value="1"/>
</dbReference>
<feature type="compositionally biased region" description="Gly residues" evidence="2">
    <location>
        <begin position="285"/>
        <end position="311"/>
    </location>
</feature>
<sequence length="432" mass="45686">MAIQAAVVGKRRMALLGVLLLACTVVFAGIAGLAGSAPARALDLPTWEDVEAAKKNQASADRKVKEIEGLIAESEVELERLREESARATEAARQAELAFQEAAVKSETLEEQAEESREEAEAAAEQAASFISQMYRSGGVDRSLELFLETDADTADALLERLATMSKASERNTKISEHAEQSMNTAASLGEQAEVARAERERLSAEAEAQAKIAAEAAASQLEKITAQEAQQEVLETQLAALKDTTTKTVAGYKERLRIEEERRRKAEEEARRRAEEAARQQSTSGGGGGGGSTGGGGGGSTGGGGGGGTSSSGWAVPIPYSYISTYYQQWSGHTGIDLVNGCGTPIVAARSGTIAGVGWLDPLGGNMIYLDHSSGYQTRYAHLSRFAVSLGQHVNQGQIIGYVGTTGASTGCHLHYEVLLQGTFQNPINYI</sequence>
<gene>
    <name evidence="4" type="ORF">J4H92_06780</name>
</gene>
<feature type="region of interest" description="Disordered" evidence="2">
    <location>
        <begin position="105"/>
        <end position="125"/>
    </location>
</feature>
<dbReference type="PANTHER" id="PTHR21666:SF289">
    <property type="entry name" value="L-ALA--D-GLU ENDOPEPTIDASE"/>
    <property type="match status" value="1"/>
</dbReference>
<protein>
    <submittedName>
        <fullName evidence="4">M23 family metallopeptidase</fullName>
    </submittedName>
</protein>
<dbReference type="SUPFAM" id="SSF51261">
    <property type="entry name" value="Duplicated hybrid motif"/>
    <property type="match status" value="1"/>
</dbReference>
<dbReference type="RefSeq" id="WP_208097422.1">
    <property type="nucleotide sequence ID" value="NZ_JAGDYM010000007.1"/>
</dbReference>
<reference evidence="4" key="1">
    <citation type="submission" date="2021-03" db="EMBL/GenBank/DDBJ databases">
        <title>Leucobacter chromiisoli sp. nov., isolated from chromium-containing soil of chemical plant.</title>
        <authorList>
            <person name="Xu Z."/>
        </authorList>
    </citation>
    <scope>NUCLEOTIDE SEQUENCE</scope>
    <source>
        <strain evidence="4">S27</strain>
    </source>
</reference>
<dbReference type="Proteomes" id="UP000664382">
    <property type="component" value="Unassembled WGS sequence"/>
</dbReference>
<comment type="caution">
    <text evidence="4">The sequence shown here is derived from an EMBL/GenBank/DDBJ whole genome shotgun (WGS) entry which is preliminary data.</text>
</comment>
<feature type="region of interest" description="Disordered" evidence="2">
    <location>
        <begin position="261"/>
        <end position="311"/>
    </location>
</feature>
<evidence type="ECO:0000313" key="5">
    <source>
        <dbReference type="Proteomes" id="UP000664382"/>
    </source>
</evidence>
<evidence type="ECO:0000259" key="3">
    <source>
        <dbReference type="Pfam" id="PF01551"/>
    </source>
</evidence>
<dbReference type="InterPro" id="IPR016047">
    <property type="entry name" value="M23ase_b-sheet_dom"/>
</dbReference>
<evidence type="ECO:0000313" key="4">
    <source>
        <dbReference type="EMBL" id="MBO1901656.1"/>
    </source>
</evidence>
<evidence type="ECO:0000256" key="1">
    <source>
        <dbReference type="ARBA" id="ARBA00022729"/>
    </source>
</evidence>
<dbReference type="GO" id="GO:0004222">
    <property type="term" value="F:metalloendopeptidase activity"/>
    <property type="evidence" value="ECO:0007669"/>
    <property type="project" value="TreeGrafter"/>
</dbReference>
<dbReference type="Pfam" id="PF01551">
    <property type="entry name" value="Peptidase_M23"/>
    <property type="match status" value="1"/>
</dbReference>
<keyword evidence="5" id="KW-1185">Reference proteome</keyword>
<feature type="domain" description="M23ase beta-sheet core" evidence="3">
    <location>
        <begin position="333"/>
        <end position="428"/>
    </location>
</feature>
<feature type="compositionally biased region" description="Acidic residues" evidence="2">
    <location>
        <begin position="109"/>
        <end position="122"/>
    </location>
</feature>
<name>A0A939MNF3_9MICO</name>
<evidence type="ECO:0000256" key="2">
    <source>
        <dbReference type="SAM" id="MobiDB-lite"/>
    </source>
</evidence>
<dbReference type="AlphaFoldDB" id="A0A939MNF3"/>
<dbReference type="EMBL" id="JAGDYM010000007">
    <property type="protein sequence ID" value="MBO1901656.1"/>
    <property type="molecule type" value="Genomic_DNA"/>
</dbReference>
<dbReference type="InterPro" id="IPR011055">
    <property type="entry name" value="Dup_hybrid_motif"/>
</dbReference>
<dbReference type="PANTHER" id="PTHR21666">
    <property type="entry name" value="PEPTIDASE-RELATED"/>
    <property type="match status" value="1"/>
</dbReference>
<keyword evidence="1" id="KW-0732">Signal</keyword>
<accession>A0A939MNF3</accession>
<dbReference type="InterPro" id="IPR050570">
    <property type="entry name" value="Cell_wall_metabolism_enzyme"/>
</dbReference>
<feature type="compositionally biased region" description="Basic and acidic residues" evidence="2">
    <location>
        <begin position="261"/>
        <end position="279"/>
    </location>
</feature>
<proteinExistence type="predicted"/>